<reference evidence="2 3" key="1">
    <citation type="journal article" date="2012" name="J. Bacteriol.">
        <title>Draft Genome Sequence of Oceaniovalibus guishaninsula JLT2003T.</title>
        <authorList>
            <person name="Tang K."/>
            <person name="Liu K."/>
            <person name="Jiao N."/>
        </authorList>
    </citation>
    <scope>NUCLEOTIDE SEQUENCE [LARGE SCALE GENOMIC DNA]</scope>
    <source>
        <strain evidence="2 3">JLT2003</strain>
    </source>
</reference>
<feature type="transmembrane region" description="Helical" evidence="1">
    <location>
        <begin position="69"/>
        <end position="96"/>
    </location>
</feature>
<dbReference type="PATRIC" id="fig|1231392.3.peg.2229"/>
<evidence type="ECO:0008006" key="4">
    <source>
        <dbReference type="Google" id="ProtNLM"/>
    </source>
</evidence>
<dbReference type="AlphaFoldDB" id="K2I3N0"/>
<keyword evidence="1" id="KW-0812">Transmembrane</keyword>
<keyword evidence="1" id="KW-1133">Transmembrane helix</keyword>
<dbReference type="EMBL" id="AMGO01000052">
    <property type="protein sequence ID" value="EKE43485.1"/>
    <property type="molecule type" value="Genomic_DNA"/>
</dbReference>
<feature type="transmembrane region" description="Helical" evidence="1">
    <location>
        <begin position="146"/>
        <end position="165"/>
    </location>
</feature>
<dbReference type="STRING" id="1231392.OCGS_2217"/>
<accession>K2I3N0</accession>
<name>K2I3N0_9RHOB</name>
<organism evidence="2 3">
    <name type="scientific">Oceaniovalibus guishaninsula JLT2003</name>
    <dbReference type="NCBI Taxonomy" id="1231392"/>
    <lineage>
        <taxon>Bacteria</taxon>
        <taxon>Pseudomonadati</taxon>
        <taxon>Pseudomonadota</taxon>
        <taxon>Alphaproteobacteria</taxon>
        <taxon>Rhodobacterales</taxon>
        <taxon>Roseobacteraceae</taxon>
        <taxon>Oceaniovalibus</taxon>
    </lineage>
</organism>
<keyword evidence="3" id="KW-1185">Reference proteome</keyword>
<gene>
    <name evidence="2" type="ORF">OCGS_2217</name>
</gene>
<dbReference type="OrthoDB" id="7847071at2"/>
<feature type="transmembrane region" description="Helical" evidence="1">
    <location>
        <begin position="102"/>
        <end position="125"/>
    </location>
</feature>
<evidence type="ECO:0000256" key="1">
    <source>
        <dbReference type="SAM" id="Phobius"/>
    </source>
</evidence>
<protein>
    <recommendedName>
        <fullName evidence="4">Component of SufBCD complex</fullName>
    </recommendedName>
</protein>
<feature type="transmembrane region" description="Helical" evidence="1">
    <location>
        <begin position="20"/>
        <end position="41"/>
    </location>
</feature>
<dbReference type="RefSeq" id="WP_007427369.1">
    <property type="nucleotide sequence ID" value="NZ_AMGO01000052.1"/>
</dbReference>
<dbReference type="eggNOG" id="ENOG502ZVNE">
    <property type="taxonomic scope" value="Bacteria"/>
</dbReference>
<keyword evidence="1" id="KW-0472">Membrane</keyword>
<comment type="caution">
    <text evidence="2">The sequence shown here is derived from an EMBL/GenBank/DDBJ whole genome shotgun (WGS) entry which is preliminary data.</text>
</comment>
<evidence type="ECO:0000313" key="2">
    <source>
        <dbReference type="EMBL" id="EKE43485.1"/>
    </source>
</evidence>
<proteinExistence type="predicted"/>
<sequence length="175" mass="19245">MTWYATVLELIDMRSFSNLWYWIALAAVWARASHYVMGVPWDMVGTADRRGGQAQADLDQIVRIRVDRLLGIVDVAGLWLVGLGMAALTALALLGFVYRVEFAQAVFLIAAPMTVIGLLDVATARAIRDRALEDAALRGRLLRHRLTTQGIGIVSIFVTAMWGMYQNLNIGPLGG</sequence>
<evidence type="ECO:0000313" key="3">
    <source>
        <dbReference type="Proteomes" id="UP000006765"/>
    </source>
</evidence>
<dbReference type="Proteomes" id="UP000006765">
    <property type="component" value="Unassembled WGS sequence"/>
</dbReference>